<sequence length="138" mass="15292">MKLCESVDVLVEFVCRANVCRRHRRTLVAPMKLSGPGQLVTSLSAAQSVIPTLANIPMNSGQISSQRLETEDVSINQPVTLTTIVFWDKKQNLRCKIAKGRRGIAWSAEAFSPSLTHTRAVFRILHVEGKLCPQTVVH</sequence>
<protein>
    <submittedName>
        <fullName evidence="1">Uncharacterized protein</fullName>
    </submittedName>
</protein>
<accession>A0AAV7IGW7</accession>
<reference evidence="1 2" key="1">
    <citation type="journal article" date="2021" name="J. Hered.">
        <title>A chromosome-level genome assembly of the parasitoid wasp, Cotesia glomerata (Hymenoptera: Braconidae).</title>
        <authorList>
            <person name="Pinto B.J."/>
            <person name="Weis J.J."/>
            <person name="Gamble T."/>
            <person name="Ode P.J."/>
            <person name="Paul R."/>
            <person name="Zaspel J.M."/>
        </authorList>
    </citation>
    <scope>NUCLEOTIDE SEQUENCE [LARGE SCALE GENOMIC DNA]</scope>
    <source>
        <strain evidence="1">CgM1</strain>
    </source>
</reference>
<evidence type="ECO:0000313" key="2">
    <source>
        <dbReference type="Proteomes" id="UP000826195"/>
    </source>
</evidence>
<dbReference type="AlphaFoldDB" id="A0AAV7IGW7"/>
<organism evidence="1 2">
    <name type="scientific">Cotesia glomerata</name>
    <name type="common">Lepidopteran parasitic wasp</name>
    <name type="synonym">Apanteles glomeratus</name>
    <dbReference type="NCBI Taxonomy" id="32391"/>
    <lineage>
        <taxon>Eukaryota</taxon>
        <taxon>Metazoa</taxon>
        <taxon>Ecdysozoa</taxon>
        <taxon>Arthropoda</taxon>
        <taxon>Hexapoda</taxon>
        <taxon>Insecta</taxon>
        <taxon>Pterygota</taxon>
        <taxon>Neoptera</taxon>
        <taxon>Endopterygota</taxon>
        <taxon>Hymenoptera</taxon>
        <taxon>Apocrita</taxon>
        <taxon>Ichneumonoidea</taxon>
        <taxon>Braconidae</taxon>
        <taxon>Microgastrinae</taxon>
        <taxon>Cotesia</taxon>
    </lineage>
</organism>
<comment type="caution">
    <text evidence="1">The sequence shown here is derived from an EMBL/GenBank/DDBJ whole genome shotgun (WGS) entry which is preliminary data.</text>
</comment>
<dbReference type="Proteomes" id="UP000826195">
    <property type="component" value="Unassembled WGS sequence"/>
</dbReference>
<keyword evidence="2" id="KW-1185">Reference proteome</keyword>
<name>A0AAV7IGW7_COTGL</name>
<dbReference type="EMBL" id="JAHXZJ010001492">
    <property type="protein sequence ID" value="KAH0552773.1"/>
    <property type="molecule type" value="Genomic_DNA"/>
</dbReference>
<evidence type="ECO:0000313" key="1">
    <source>
        <dbReference type="EMBL" id="KAH0552773.1"/>
    </source>
</evidence>
<gene>
    <name evidence="1" type="ORF">KQX54_014975</name>
</gene>
<proteinExistence type="predicted"/>